<gene>
    <name evidence="1" type="ORF">Vretifemale_434</name>
</gene>
<dbReference type="Proteomes" id="UP000747110">
    <property type="component" value="Unassembled WGS sequence"/>
</dbReference>
<sequence>RAVQQFAGAALLAARGNGTSILVGDSKFDSNAADTASAGALYTLLGEEACGALVDLIMVRNHAAVSGGAGVLDVRSGGSILLRNLSAEYNHVRSGDGGAIQIQVQTNGSASITECSFTDNI</sequence>
<dbReference type="EMBL" id="BNCP01000001">
    <property type="protein sequence ID" value="GIL69544.1"/>
    <property type="molecule type" value="Genomic_DNA"/>
</dbReference>
<protein>
    <submittedName>
        <fullName evidence="1">Uncharacterized protein</fullName>
    </submittedName>
</protein>
<keyword evidence="2" id="KW-1185">Reference proteome</keyword>
<dbReference type="AlphaFoldDB" id="A0A8J4FF71"/>
<comment type="caution">
    <text evidence="1">The sequence shown here is derived from an EMBL/GenBank/DDBJ whole genome shotgun (WGS) entry which is preliminary data.</text>
</comment>
<proteinExistence type="predicted"/>
<evidence type="ECO:0000313" key="2">
    <source>
        <dbReference type="Proteomes" id="UP000747110"/>
    </source>
</evidence>
<feature type="non-terminal residue" evidence="1">
    <location>
        <position position="121"/>
    </location>
</feature>
<reference evidence="1" key="1">
    <citation type="journal article" date="2021" name="Proc. Natl. Acad. Sci. U.S.A.">
        <title>Three genomes in the algal genus Volvox reveal the fate of a haploid sex-determining region after a transition to homothallism.</title>
        <authorList>
            <person name="Yamamoto K."/>
            <person name="Hamaji T."/>
            <person name="Kawai-Toyooka H."/>
            <person name="Matsuzaki R."/>
            <person name="Takahashi F."/>
            <person name="Nishimura Y."/>
            <person name="Kawachi M."/>
            <person name="Noguchi H."/>
            <person name="Minakuchi Y."/>
            <person name="Umen J.G."/>
            <person name="Toyoda A."/>
            <person name="Nozaki H."/>
        </authorList>
    </citation>
    <scope>NUCLEOTIDE SEQUENCE</scope>
    <source>
        <strain evidence="1">NIES-3786</strain>
    </source>
</reference>
<evidence type="ECO:0000313" key="1">
    <source>
        <dbReference type="EMBL" id="GIL69544.1"/>
    </source>
</evidence>
<accession>A0A8J4FF71</accession>
<name>A0A8J4FF71_9CHLO</name>
<organism evidence="1 2">
    <name type="scientific">Volvox reticuliferus</name>
    <dbReference type="NCBI Taxonomy" id="1737510"/>
    <lineage>
        <taxon>Eukaryota</taxon>
        <taxon>Viridiplantae</taxon>
        <taxon>Chlorophyta</taxon>
        <taxon>core chlorophytes</taxon>
        <taxon>Chlorophyceae</taxon>
        <taxon>CS clade</taxon>
        <taxon>Chlamydomonadales</taxon>
        <taxon>Volvocaceae</taxon>
        <taxon>Volvox</taxon>
    </lineage>
</organism>
<feature type="non-terminal residue" evidence="1">
    <location>
        <position position="1"/>
    </location>
</feature>